<gene>
    <name evidence="2" type="ORF">METZ01_LOCUS181378</name>
</gene>
<dbReference type="Pfam" id="PF01966">
    <property type="entry name" value="HD"/>
    <property type="match status" value="1"/>
</dbReference>
<dbReference type="Gene3D" id="1.10.3210.10">
    <property type="entry name" value="Hypothetical protein af1432"/>
    <property type="match status" value="1"/>
</dbReference>
<accession>A0A382CRT5</accession>
<proteinExistence type="predicted"/>
<organism evidence="2">
    <name type="scientific">marine metagenome</name>
    <dbReference type="NCBI Taxonomy" id="408172"/>
    <lineage>
        <taxon>unclassified sequences</taxon>
        <taxon>metagenomes</taxon>
        <taxon>ecological metagenomes</taxon>
    </lineage>
</organism>
<dbReference type="InterPro" id="IPR052567">
    <property type="entry name" value="OP_Dioxygenase"/>
</dbReference>
<dbReference type="AlphaFoldDB" id="A0A382CRT5"/>
<name>A0A382CRT5_9ZZZZ</name>
<sequence>MFTRMDQSTKEEWQHISDQHMPHIFDMPKRIISMLKQTKELTLGFGTDQLHHALQTATMARRAGADDEMVLLSLIHDIGKVINVPNHGQIAAEMIKPYLSEDAYHIVRTHQDFQGEHYYHYMGKPQDLRKLYKNESWYEKAKEFTDDWDQAAFDPDYEVDSLESFEPLINKFFAAPHSVV</sequence>
<dbReference type="InterPro" id="IPR006674">
    <property type="entry name" value="HD_domain"/>
</dbReference>
<dbReference type="PANTHER" id="PTHR40202">
    <property type="match status" value="1"/>
</dbReference>
<dbReference type="SUPFAM" id="SSF109604">
    <property type="entry name" value="HD-domain/PDEase-like"/>
    <property type="match status" value="1"/>
</dbReference>
<dbReference type="EMBL" id="UINC01035700">
    <property type="protein sequence ID" value="SVB28524.1"/>
    <property type="molecule type" value="Genomic_DNA"/>
</dbReference>
<protein>
    <recommendedName>
        <fullName evidence="1">HD domain-containing protein</fullName>
    </recommendedName>
</protein>
<feature type="domain" description="HD" evidence="1">
    <location>
        <begin position="51"/>
        <end position="116"/>
    </location>
</feature>
<reference evidence="2" key="1">
    <citation type="submission" date="2018-05" db="EMBL/GenBank/DDBJ databases">
        <authorList>
            <person name="Lanie J.A."/>
            <person name="Ng W.-L."/>
            <person name="Kazmierczak K.M."/>
            <person name="Andrzejewski T.M."/>
            <person name="Davidsen T.M."/>
            <person name="Wayne K.J."/>
            <person name="Tettelin H."/>
            <person name="Glass J.I."/>
            <person name="Rusch D."/>
            <person name="Podicherti R."/>
            <person name="Tsui H.-C.T."/>
            <person name="Winkler M.E."/>
        </authorList>
    </citation>
    <scope>NUCLEOTIDE SEQUENCE</scope>
</reference>
<dbReference type="PANTHER" id="PTHR40202:SF1">
    <property type="entry name" value="HD DOMAIN-CONTAINING PROTEIN"/>
    <property type="match status" value="1"/>
</dbReference>
<evidence type="ECO:0000313" key="2">
    <source>
        <dbReference type="EMBL" id="SVB28524.1"/>
    </source>
</evidence>
<evidence type="ECO:0000259" key="1">
    <source>
        <dbReference type="Pfam" id="PF01966"/>
    </source>
</evidence>